<evidence type="ECO:0000256" key="5">
    <source>
        <dbReference type="ARBA" id="ARBA00023125"/>
    </source>
</evidence>
<accession>A0AAD2AHU1</accession>
<keyword evidence="13" id="KW-1185">Reference proteome</keyword>
<keyword evidence="5" id="KW-0238">DNA-binding</keyword>
<dbReference type="PANTHER" id="PTHR31241">
    <property type="entry name" value="DEHYDRATION-RESPONSIVE ELEMENT-BINDING PROTEIN 2C"/>
    <property type="match status" value="1"/>
</dbReference>
<dbReference type="Gene3D" id="3.30.730.10">
    <property type="entry name" value="AP2/ERF domain"/>
    <property type="match status" value="1"/>
</dbReference>
<evidence type="ECO:0000259" key="11">
    <source>
        <dbReference type="PROSITE" id="PS51032"/>
    </source>
</evidence>
<evidence type="ECO:0000256" key="8">
    <source>
        <dbReference type="ARBA" id="ARBA00023242"/>
    </source>
</evidence>
<dbReference type="FunFam" id="3.30.730.10:FF:000001">
    <property type="entry name" value="Ethylene-responsive transcription factor 2"/>
    <property type="match status" value="1"/>
</dbReference>
<evidence type="ECO:0000256" key="2">
    <source>
        <dbReference type="ARBA" id="ARBA00022821"/>
    </source>
</evidence>
<dbReference type="GO" id="GO:0006952">
    <property type="term" value="P:defense response"/>
    <property type="evidence" value="ECO:0007669"/>
    <property type="project" value="UniProtKB-KW"/>
</dbReference>
<dbReference type="PANTHER" id="PTHR31241:SF62">
    <property type="entry name" value="DEHYDRATION-RESPONSIVE ELEMENT-BINDING PROTEIN 2D"/>
    <property type="match status" value="1"/>
</dbReference>
<dbReference type="InterPro" id="IPR001471">
    <property type="entry name" value="AP2/ERF_dom"/>
</dbReference>
<keyword evidence="7" id="KW-0804">Transcription</keyword>
<comment type="subcellular location">
    <subcellularLocation>
        <location evidence="1">Nucleus</location>
    </subcellularLocation>
</comment>
<evidence type="ECO:0000256" key="10">
    <source>
        <dbReference type="SAM" id="MobiDB-lite"/>
    </source>
</evidence>
<dbReference type="PRINTS" id="PR00367">
    <property type="entry name" value="ETHRSPELEMNT"/>
</dbReference>
<dbReference type="Proteomes" id="UP000834106">
    <property type="component" value="Chromosome 23"/>
</dbReference>
<dbReference type="GO" id="GO:0003677">
    <property type="term" value="F:DNA binding"/>
    <property type="evidence" value="ECO:0007669"/>
    <property type="project" value="UniProtKB-KW"/>
</dbReference>
<protein>
    <recommendedName>
        <fullName evidence="11">AP2/ERF domain-containing protein</fullName>
    </recommendedName>
</protein>
<evidence type="ECO:0000313" key="12">
    <source>
        <dbReference type="EMBL" id="CAI9787939.1"/>
    </source>
</evidence>
<dbReference type="GO" id="GO:0005634">
    <property type="term" value="C:nucleus"/>
    <property type="evidence" value="ECO:0007669"/>
    <property type="project" value="UniProtKB-SubCell"/>
</dbReference>
<reference evidence="12" key="1">
    <citation type="submission" date="2023-05" db="EMBL/GenBank/DDBJ databases">
        <authorList>
            <person name="Huff M."/>
        </authorList>
    </citation>
    <scope>NUCLEOTIDE SEQUENCE</scope>
</reference>
<comment type="similarity">
    <text evidence="9">Belongs to the AP2/ERF transcription factor family. ERF subfamily.</text>
</comment>
<dbReference type="GO" id="GO:0003700">
    <property type="term" value="F:DNA-binding transcription factor activity"/>
    <property type="evidence" value="ECO:0007669"/>
    <property type="project" value="InterPro"/>
</dbReference>
<feature type="region of interest" description="Disordered" evidence="10">
    <location>
        <begin position="83"/>
        <end position="102"/>
    </location>
</feature>
<feature type="region of interest" description="Disordered" evidence="10">
    <location>
        <begin position="212"/>
        <end position="239"/>
    </location>
</feature>
<dbReference type="Pfam" id="PF00847">
    <property type="entry name" value="AP2"/>
    <property type="match status" value="1"/>
</dbReference>
<dbReference type="EMBL" id="OU503058">
    <property type="protein sequence ID" value="CAI9787939.1"/>
    <property type="molecule type" value="Genomic_DNA"/>
</dbReference>
<dbReference type="AlphaFoldDB" id="A0AAD2AHU1"/>
<dbReference type="CDD" id="cd00018">
    <property type="entry name" value="AP2"/>
    <property type="match status" value="1"/>
</dbReference>
<feature type="region of interest" description="Disordered" evidence="10">
    <location>
        <begin position="139"/>
        <end position="196"/>
    </location>
</feature>
<keyword evidence="6" id="KW-0010">Activator</keyword>
<evidence type="ECO:0000256" key="3">
    <source>
        <dbReference type="ARBA" id="ARBA00023015"/>
    </source>
</evidence>
<keyword evidence="2" id="KW-0611">Plant defense</keyword>
<feature type="compositionally biased region" description="Low complexity" evidence="10">
    <location>
        <begin position="87"/>
        <end position="98"/>
    </location>
</feature>
<name>A0AAD2AHU1_9LAMI</name>
<keyword evidence="8" id="KW-0539">Nucleus</keyword>
<dbReference type="SMART" id="SM00380">
    <property type="entry name" value="AP2"/>
    <property type="match status" value="1"/>
</dbReference>
<keyword evidence="4" id="KW-0346">Stress response</keyword>
<evidence type="ECO:0000256" key="6">
    <source>
        <dbReference type="ARBA" id="ARBA00023159"/>
    </source>
</evidence>
<proteinExistence type="inferred from homology"/>
<evidence type="ECO:0000256" key="1">
    <source>
        <dbReference type="ARBA" id="ARBA00004123"/>
    </source>
</evidence>
<gene>
    <name evidence="12" type="ORF">FPE_LOCUS35369</name>
</gene>
<dbReference type="SUPFAM" id="SSF54171">
    <property type="entry name" value="DNA-binding domain"/>
    <property type="match status" value="1"/>
</dbReference>
<evidence type="ECO:0000256" key="7">
    <source>
        <dbReference type="ARBA" id="ARBA00023163"/>
    </source>
</evidence>
<keyword evidence="3" id="KW-0805">Transcription regulation</keyword>
<dbReference type="InterPro" id="IPR016177">
    <property type="entry name" value="DNA-bd_dom_sf"/>
</dbReference>
<organism evidence="12 13">
    <name type="scientific">Fraxinus pennsylvanica</name>
    <dbReference type="NCBI Taxonomy" id="56036"/>
    <lineage>
        <taxon>Eukaryota</taxon>
        <taxon>Viridiplantae</taxon>
        <taxon>Streptophyta</taxon>
        <taxon>Embryophyta</taxon>
        <taxon>Tracheophyta</taxon>
        <taxon>Spermatophyta</taxon>
        <taxon>Magnoliopsida</taxon>
        <taxon>eudicotyledons</taxon>
        <taxon>Gunneridae</taxon>
        <taxon>Pentapetalae</taxon>
        <taxon>asterids</taxon>
        <taxon>lamiids</taxon>
        <taxon>Lamiales</taxon>
        <taxon>Oleaceae</taxon>
        <taxon>Oleeae</taxon>
        <taxon>Fraxinus</taxon>
    </lineage>
</organism>
<evidence type="ECO:0000313" key="13">
    <source>
        <dbReference type="Proteomes" id="UP000834106"/>
    </source>
</evidence>
<feature type="compositionally biased region" description="Acidic residues" evidence="10">
    <location>
        <begin position="223"/>
        <end position="239"/>
    </location>
</feature>
<evidence type="ECO:0000256" key="9">
    <source>
        <dbReference type="ARBA" id="ARBA00024343"/>
    </source>
</evidence>
<evidence type="ECO:0000256" key="4">
    <source>
        <dbReference type="ARBA" id="ARBA00023016"/>
    </source>
</evidence>
<feature type="domain" description="AP2/ERF" evidence="11">
    <location>
        <begin position="11"/>
        <end position="68"/>
    </location>
</feature>
<sequence length="239" mass="26451">MSSGGASNGVHFRGVRKRPWGKFSAEIREPASKGRRWLGTFNTAEEAARAYDAAAWRYHGAKAKMNFPNERINVNGGTCIMHGSGGSRSSSQSSTVESSNRDAIAAVPKPVESSPFDLTLAPPRSFPIEKYYPQRRLTSAPSLGQPMRSHIQSPPQRHLPVAPNQDQQARAPRKYRRRPSTPEPEPEPLPLGLYLSDEAKEEIAEFIRAKIRAGTMQLPPTSSDEEMDFDLNEAPPEED</sequence>
<dbReference type="PROSITE" id="PS51032">
    <property type="entry name" value="AP2_ERF"/>
    <property type="match status" value="1"/>
</dbReference>
<dbReference type="InterPro" id="IPR036955">
    <property type="entry name" value="AP2/ERF_dom_sf"/>
</dbReference>